<comment type="caution">
    <text evidence="1">The sequence shown here is derived from an EMBL/GenBank/DDBJ whole genome shotgun (WGS) entry which is preliminary data.</text>
</comment>
<sequence length="62" mass="6953">MKPVKFVDIITHSWSAARERSETVIVLIGEPAGFSLQAQTVCEKTVIHGDKLKTTKRKRSTK</sequence>
<name>A0A8T2NK75_9TELE</name>
<accession>A0A8T2NK75</accession>
<proteinExistence type="predicted"/>
<evidence type="ECO:0000313" key="1">
    <source>
        <dbReference type="EMBL" id="KAG9341113.1"/>
    </source>
</evidence>
<dbReference type="EMBL" id="JAFBMS010000038">
    <property type="protein sequence ID" value="KAG9341113.1"/>
    <property type="molecule type" value="Genomic_DNA"/>
</dbReference>
<keyword evidence="2" id="KW-1185">Reference proteome</keyword>
<organism evidence="1 2">
    <name type="scientific">Albula glossodonta</name>
    <name type="common">roundjaw bonefish</name>
    <dbReference type="NCBI Taxonomy" id="121402"/>
    <lineage>
        <taxon>Eukaryota</taxon>
        <taxon>Metazoa</taxon>
        <taxon>Chordata</taxon>
        <taxon>Craniata</taxon>
        <taxon>Vertebrata</taxon>
        <taxon>Euteleostomi</taxon>
        <taxon>Actinopterygii</taxon>
        <taxon>Neopterygii</taxon>
        <taxon>Teleostei</taxon>
        <taxon>Albuliformes</taxon>
        <taxon>Albulidae</taxon>
        <taxon>Albula</taxon>
    </lineage>
</organism>
<dbReference type="Proteomes" id="UP000824540">
    <property type="component" value="Unassembled WGS sequence"/>
</dbReference>
<dbReference type="AlphaFoldDB" id="A0A8T2NK75"/>
<reference evidence="1" key="1">
    <citation type="thesis" date="2021" institute="BYU ScholarsArchive" country="Provo, UT, USA">
        <title>Applications of and Algorithms for Genome Assembly and Genomic Analyses with an Emphasis on Marine Teleosts.</title>
        <authorList>
            <person name="Pickett B.D."/>
        </authorList>
    </citation>
    <scope>NUCLEOTIDE SEQUENCE</scope>
    <source>
        <strain evidence="1">HI-2016</strain>
    </source>
</reference>
<protein>
    <submittedName>
        <fullName evidence="1">Uncharacterized protein</fullName>
    </submittedName>
</protein>
<evidence type="ECO:0000313" key="2">
    <source>
        <dbReference type="Proteomes" id="UP000824540"/>
    </source>
</evidence>
<gene>
    <name evidence="1" type="ORF">JZ751_019867</name>
</gene>